<evidence type="ECO:0000313" key="3">
    <source>
        <dbReference type="EMBL" id="NYJ21194.1"/>
    </source>
</evidence>
<feature type="domain" description="Enoyl reductase (ER)" evidence="2">
    <location>
        <begin position="32"/>
        <end position="348"/>
    </location>
</feature>
<dbReference type="InterPro" id="IPR013149">
    <property type="entry name" value="ADH-like_C"/>
</dbReference>
<dbReference type="RefSeq" id="WP_179579835.1">
    <property type="nucleotide sequence ID" value="NZ_JACCFM010000001.1"/>
</dbReference>
<dbReference type="GO" id="GO:0016628">
    <property type="term" value="F:oxidoreductase activity, acting on the CH-CH group of donors, NAD or NADP as acceptor"/>
    <property type="evidence" value="ECO:0007669"/>
    <property type="project" value="InterPro"/>
</dbReference>
<dbReference type="EMBL" id="JACCFM010000001">
    <property type="protein sequence ID" value="NYJ21194.1"/>
    <property type="molecule type" value="Genomic_DNA"/>
</dbReference>
<protein>
    <recommendedName>
        <fullName evidence="2">Enoyl reductase (ER) domain-containing protein</fullName>
    </recommendedName>
</protein>
<comment type="caution">
    <text evidence="3">The sequence shown here is derived from an EMBL/GenBank/DDBJ whole genome shotgun (WGS) entry which is preliminary data.</text>
</comment>
<proteinExistence type="predicted"/>
<dbReference type="AlphaFoldDB" id="A0A7Z0EHZ0"/>
<keyword evidence="1" id="KW-0560">Oxidoreductase</keyword>
<gene>
    <name evidence="3" type="ORF">HNR05_002985</name>
</gene>
<dbReference type="InterPro" id="IPR041694">
    <property type="entry name" value="ADH_N_2"/>
</dbReference>
<reference evidence="3 4" key="1">
    <citation type="submission" date="2020-07" db="EMBL/GenBank/DDBJ databases">
        <title>Sequencing the genomes of 1000 actinobacteria strains.</title>
        <authorList>
            <person name="Klenk H.-P."/>
        </authorList>
    </citation>
    <scope>NUCLEOTIDE SEQUENCE [LARGE SCALE GENOMIC DNA]</scope>
    <source>
        <strain evidence="3 4">LI1</strain>
    </source>
</reference>
<evidence type="ECO:0000313" key="4">
    <source>
        <dbReference type="Proteomes" id="UP000537260"/>
    </source>
</evidence>
<accession>A0A7Z0EHZ0</accession>
<dbReference type="PANTHER" id="PTHR43205:SF7">
    <property type="entry name" value="PROSTAGLANDIN REDUCTASE 1"/>
    <property type="match status" value="1"/>
</dbReference>
<dbReference type="Pfam" id="PF00107">
    <property type="entry name" value="ADH_zinc_N"/>
    <property type="match status" value="1"/>
</dbReference>
<dbReference type="InterPro" id="IPR011032">
    <property type="entry name" value="GroES-like_sf"/>
</dbReference>
<organism evidence="3 4">
    <name type="scientific">Glaciibacter psychrotolerans</name>
    <dbReference type="NCBI Taxonomy" id="670054"/>
    <lineage>
        <taxon>Bacteria</taxon>
        <taxon>Bacillati</taxon>
        <taxon>Actinomycetota</taxon>
        <taxon>Actinomycetes</taxon>
        <taxon>Micrococcales</taxon>
        <taxon>Microbacteriaceae</taxon>
        <taxon>Glaciibacter</taxon>
    </lineage>
</organism>
<dbReference type="PANTHER" id="PTHR43205">
    <property type="entry name" value="PROSTAGLANDIN REDUCTASE"/>
    <property type="match status" value="1"/>
</dbReference>
<dbReference type="InterPro" id="IPR020843">
    <property type="entry name" value="ER"/>
</dbReference>
<dbReference type="Gene3D" id="3.40.50.720">
    <property type="entry name" value="NAD(P)-binding Rossmann-like Domain"/>
    <property type="match status" value="1"/>
</dbReference>
<dbReference type="SUPFAM" id="SSF50129">
    <property type="entry name" value="GroES-like"/>
    <property type="match status" value="1"/>
</dbReference>
<dbReference type="SUPFAM" id="SSF51735">
    <property type="entry name" value="NAD(P)-binding Rossmann-fold domains"/>
    <property type="match status" value="1"/>
</dbReference>
<sequence length="360" mass="37684">MNSTPAAAAPNAPADTALSTQIQLAARPVGWPTHDNFRTVTVELPPLSDGQVRVVNEFVSVDPYMRGRMNDVKSYTPPYALDATMTGGAVGRVVASASDTLAVGDVVLHNFGWRDIVQEDATAGFRVVPELPGVPLSAYLGILGLTGLTAYIGLLDIAALKEGDTVFISGAAGAVGTAAGQIARLKGAGRVIGSAGTAEKIALLTEKYGYDAAFNYREGPVRAQLAAAAPDGIDVYFDNVGGDHLEAALASFNDGGRAAMCGAIGSYNSTEPTPGPNNMGNLVTRGLTLKGFTVGHYMHHFPEFMREMTEWFQNGDIVFDETVVDGIEHSVDAFFDLMRGGNIGKMVVRVGAGSRLSDAG</sequence>
<dbReference type="FunFam" id="3.40.50.720:FF:000121">
    <property type="entry name" value="Prostaglandin reductase 2"/>
    <property type="match status" value="1"/>
</dbReference>
<dbReference type="Proteomes" id="UP000537260">
    <property type="component" value="Unassembled WGS sequence"/>
</dbReference>
<dbReference type="InterPro" id="IPR045010">
    <property type="entry name" value="MDR_fam"/>
</dbReference>
<keyword evidence="4" id="KW-1185">Reference proteome</keyword>
<dbReference type="Pfam" id="PF16884">
    <property type="entry name" value="ADH_N_2"/>
    <property type="match status" value="1"/>
</dbReference>
<name>A0A7Z0EHZ0_9MICO</name>
<dbReference type="Gene3D" id="3.90.180.10">
    <property type="entry name" value="Medium-chain alcohol dehydrogenases, catalytic domain"/>
    <property type="match status" value="1"/>
</dbReference>
<evidence type="ECO:0000256" key="1">
    <source>
        <dbReference type="ARBA" id="ARBA00023002"/>
    </source>
</evidence>
<evidence type="ECO:0000259" key="2">
    <source>
        <dbReference type="SMART" id="SM00829"/>
    </source>
</evidence>
<dbReference type="SMART" id="SM00829">
    <property type="entry name" value="PKS_ER"/>
    <property type="match status" value="1"/>
</dbReference>
<dbReference type="InterPro" id="IPR036291">
    <property type="entry name" value="NAD(P)-bd_dom_sf"/>
</dbReference>
<dbReference type="CDD" id="cd05288">
    <property type="entry name" value="PGDH"/>
    <property type="match status" value="1"/>
</dbReference>